<dbReference type="HOGENOM" id="CLU_140304_0_0_3"/>
<gene>
    <name evidence="1" type="ORF">MC7420_7852</name>
</gene>
<dbReference type="eggNOG" id="COG5464">
    <property type="taxonomic scope" value="Bacteria"/>
</dbReference>
<dbReference type="Proteomes" id="UP000003835">
    <property type="component" value="Unassembled WGS sequence"/>
</dbReference>
<sequence length="165" mass="18590">MTRKPHDQFAKQYLEELLAPLGSVETSREIAPEIRQVDVWFVPTPSPATTAENLGLLGRMATTACLLEPFRNPPNPAEVLDCQSKLNSVRSEMRRKARRERTSFPDTDWPHLWILSPSCSPRLLDGFGATLHPSEDWGEGVYFMAKFLKTALIAINQLPVTEDTL</sequence>
<dbReference type="AlphaFoldDB" id="B4VIM4"/>
<reference evidence="1 2" key="1">
    <citation type="submission" date="2008-07" db="EMBL/GenBank/DDBJ databases">
        <authorList>
            <person name="Tandeau de Marsac N."/>
            <person name="Ferriera S."/>
            <person name="Johnson J."/>
            <person name="Kravitz S."/>
            <person name="Beeson K."/>
            <person name="Sutton G."/>
            <person name="Rogers Y.-H."/>
            <person name="Friedman R."/>
            <person name="Frazier M."/>
            <person name="Venter J.C."/>
        </authorList>
    </citation>
    <scope>NUCLEOTIDE SEQUENCE [LARGE SCALE GENOMIC DNA]</scope>
    <source>
        <strain evidence="1 2">PCC 7420</strain>
    </source>
</reference>
<dbReference type="RefSeq" id="WP_006098550.1">
    <property type="nucleotide sequence ID" value="NZ_DS989842.1"/>
</dbReference>
<dbReference type="STRING" id="118168.MC7420_7852"/>
<protein>
    <submittedName>
        <fullName evidence="1">Uncharacterized protein</fullName>
    </submittedName>
</protein>
<dbReference type="EMBL" id="DS989842">
    <property type="protein sequence ID" value="EDX78114.1"/>
    <property type="molecule type" value="Genomic_DNA"/>
</dbReference>
<name>B4VIM4_9CYAN</name>
<evidence type="ECO:0000313" key="1">
    <source>
        <dbReference type="EMBL" id="EDX78114.1"/>
    </source>
</evidence>
<keyword evidence="2" id="KW-1185">Reference proteome</keyword>
<proteinExistence type="predicted"/>
<organism evidence="1 2">
    <name type="scientific">Coleofasciculus chthonoplastes PCC 7420</name>
    <dbReference type="NCBI Taxonomy" id="118168"/>
    <lineage>
        <taxon>Bacteria</taxon>
        <taxon>Bacillati</taxon>
        <taxon>Cyanobacteriota</taxon>
        <taxon>Cyanophyceae</taxon>
        <taxon>Coleofasciculales</taxon>
        <taxon>Coleofasciculaceae</taxon>
        <taxon>Coleofasciculus</taxon>
    </lineage>
</organism>
<evidence type="ECO:0000313" key="2">
    <source>
        <dbReference type="Proteomes" id="UP000003835"/>
    </source>
</evidence>
<accession>B4VIM4</accession>